<gene>
    <name evidence="2" type="ORF">MNBD_GAMMA11-2628</name>
</gene>
<name>A0A3B0X709_9ZZZZ</name>
<dbReference type="CDD" id="cd02042">
    <property type="entry name" value="ParAB_family"/>
    <property type="match status" value="1"/>
</dbReference>
<dbReference type="InterPro" id="IPR002586">
    <property type="entry name" value="CobQ/CobB/MinD/ParA_Nub-bd_dom"/>
</dbReference>
<dbReference type="EMBL" id="UOFG01000072">
    <property type="protein sequence ID" value="VAW59262.1"/>
    <property type="molecule type" value="Genomic_DNA"/>
</dbReference>
<reference evidence="2" key="1">
    <citation type="submission" date="2018-06" db="EMBL/GenBank/DDBJ databases">
        <authorList>
            <person name="Zhirakovskaya E."/>
        </authorList>
    </citation>
    <scope>NUCLEOTIDE SEQUENCE</scope>
</reference>
<organism evidence="2">
    <name type="scientific">hydrothermal vent metagenome</name>
    <dbReference type="NCBI Taxonomy" id="652676"/>
    <lineage>
        <taxon>unclassified sequences</taxon>
        <taxon>metagenomes</taxon>
        <taxon>ecological metagenomes</taxon>
    </lineage>
</organism>
<dbReference type="SUPFAM" id="SSF52540">
    <property type="entry name" value="P-loop containing nucleoside triphosphate hydrolases"/>
    <property type="match status" value="1"/>
</dbReference>
<sequence>MKRIVVINSKGGCGKTTVSTNLASYYASRGINTALFDYDPQGSSMRWLKLRSDEYANIYGVLAHKNAAKAVTMSWQLRLPVETERVIIDTPPGLKGLDLIEQIKGVDKILIPVLPSPLDIFATADFIRDLLLLAKVRLNQTSVGIIANRVRKNTVAFQSLERFLVSLNIPVVTKLRDTQNYLHSTEEGLGIHELKGKNVYLDRMHWKETVKWIDE</sequence>
<dbReference type="InterPro" id="IPR050678">
    <property type="entry name" value="DNA_Partitioning_ATPase"/>
</dbReference>
<accession>A0A3B0X709</accession>
<proteinExistence type="predicted"/>
<dbReference type="Gene3D" id="3.40.50.300">
    <property type="entry name" value="P-loop containing nucleotide triphosphate hydrolases"/>
    <property type="match status" value="1"/>
</dbReference>
<protein>
    <recommendedName>
        <fullName evidence="1">CobQ/CobB/MinD/ParA nucleotide binding domain-containing protein</fullName>
    </recommendedName>
</protein>
<dbReference type="PANTHER" id="PTHR13696:SF96">
    <property type="entry name" value="COBQ_COBB_MIND_PARA NUCLEOTIDE BINDING DOMAIN-CONTAINING PROTEIN"/>
    <property type="match status" value="1"/>
</dbReference>
<dbReference type="Pfam" id="PF01656">
    <property type="entry name" value="CbiA"/>
    <property type="match status" value="1"/>
</dbReference>
<evidence type="ECO:0000313" key="2">
    <source>
        <dbReference type="EMBL" id="VAW59262.1"/>
    </source>
</evidence>
<evidence type="ECO:0000259" key="1">
    <source>
        <dbReference type="Pfam" id="PF01656"/>
    </source>
</evidence>
<feature type="domain" description="CobQ/CobB/MinD/ParA nucleotide binding" evidence="1">
    <location>
        <begin position="4"/>
        <end position="188"/>
    </location>
</feature>
<dbReference type="InterPro" id="IPR027417">
    <property type="entry name" value="P-loop_NTPase"/>
</dbReference>
<dbReference type="PANTHER" id="PTHR13696">
    <property type="entry name" value="P-LOOP CONTAINING NUCLEOSIDE TRIPHOSPHATE HYDROLASE"/>
    <property type="match status" value="1"/>
</dbReference>
<dbReference type="AlphaFoldDB" id="A0A3B0X709"/>